<reference evidence="1 2" key="1">
    <citation type="journal article" date="2016" name="DNA Res.">
        <title>The draft genome of MD-2 pineapple using hybrid error correction of long reads.</title>
        <authorList>
            <person name="Redwan R.M."/>
            <person name="Saidin A."/>
            <person name="Kumar S.V."/>
        </authorList>
    </citation>
    <scope>NUCLEOTIDE SEQUENCE [LARGE SCALE GENOMIC DNA]</scope>
    <source>
        <strain evidence="2">cv. MD2</strain>
        <tissue evidence="1">Leaf</tissue>
    </source>
</reference>
<organism evidence="1 2">
    <name type="scientific">Ananas comosus</name>
    <name type="common">Pineapple</name>
    <name type="synonym">Ananas ananas</name>
    <dbReference type="NCBI Taxonomy" id="4615"/>
    <lineage>
        <taxon>Eukaryota</taxon>
        <taxon>Viridiplantae</taxon>
        <taxon>Streptophyta</taxon>
        <taxon>Embryophyta</taxon>
        <taxon>Tracheophyta</taxon>
        <taxon>Spermatophyta</taxon>
        <taxon>Magnoliopsida</taxon>
        <taxon>Liliopsida</taxon>
        <taxon>Poales</taxon>
        <taxon>Bromeliaceae</taxon>
        <taxon>Bromelioideae</taxon>
        <taxon>Ananas</taxon>
    </lineage>
</organism>
<feature type="non-terminal residue" evidence="1">
    <location>
        <position position="62"/>
    </location>
</feature>
<name>A0A199UN25_ANACO</name>
<protein>
    <submittedName>
        <fullName evidence="1">Uncharacterized protein</fullName>
    </submittedName>
</protein>
<dbReference type="AlphaFoldDB" id="A0A199UN25"/>
<sequence>FQKDAQIITPEALASVKAAITSSEVDKIAEAKKKAIPLIYNISSLCNLVKKDLILDSSKQLM</sequence>
<comment type="caution">
    <text evidence="1">The sequence shown here is derived from an EMBL/GenBank/DDBJ whole genome shotgun (WGS) entry which is preliminary data.</text>
</comment>
<accession>A0A199UN25</accession>
<dbReference type="EMBL" id="LSRQ01006376">
    <property type="protein sequence ID" value="OAY66247.1"/>
    <property type="molecule type" value="Genomic_DNA"/>
</dbReference>
<dbReference type="STRING" id="4615.A0A199UN25"/>
<dbReference type="Proteomes" id="UP000092600">
    <property type="component" value="Unassembled WGS sequence"/>
</dbReference>
<feature type="non-terminal residue" evidence="1">
    <location>
        <position position="1"/>
    </location>
</feature>
<evidence type="ECO:0000313" key="1">
    <source>
        <dbReference type="EMBL" id="OAY66247.1"/>
    </source>
</evidence>
<proteinExistence type="predicted"/>
<gene>
    <name evidence="1" type="ORF">ACMD2_23997</name>
</gene>
<evidence type="ECO:0000313" key="2">
    <source>
        <dbReference type="Proteomes" id="UP000092600"/>
    </source>
</evidence>